<dbReference type="InterPro" id="IPR001412">
    <property type="entry name" value="aa-tRNA-synth_I_CS"/>
</dbReference>
<keyword evidence="16" id="KW-1185">Reference proteome</keyword>
<feature type="domain" description="Leucyl-tRNA synthetase editing" evidence="14">
    <location>
        <begin position="255"/>
        <end position="450"/>
    </location>
</feature>
<reference evidence="15 16" key="1">
    <citation type="journal article" date="2014" name="PLoS Genet.">
        <title>Phylogenetically driven sequencing of extremely halophilic archaea reveals strategies for static and dynamic osmo-response.</title>
        <authorList>
            <person name="Becker E.A."/>
            <person name="Seitzer P.M."/>
            <person name="Tritt A."/>
            <person name="Larsen D."/>
            <person name="Krusor M."/>
            <person name="Yao A.I."/>
            <person name="Wu D."/>
            <person name="Madern D."/>
            <person name="Eisen J.A."/>
            <person name="Darling A.E."/>
            <person name="Facciotti M.T."/>
        </authorList>
    </citation>
    <scope>NUCLEOTIDE SEQUENCE [LARGE SCALE GENOMIC DNA]</scope>
    <source>
        <strain evidence="15 16">JCM 10989</strain>
    </source>
</reference>
<dbReference type="PANTHER" id="PTHR43740:SF2">
    <property type="entry name" value="LEUCINE--TRNA LIGASE, MITOCHONDRIAL"/>
    <property type="match status" value="1"/>
</dbReference>
<dbReference type="FunFam" id="1.10.730.10:FF:000002">
    <property type="entry name" value="Leucine--tRNA ligase"/>
    <property type="match status" value="1"/>
</dbReference>
<dbReference type="STRING" id="1227493.C483_17808"/>
<dbReference type="Pfam" id="PF13603">
    <property type="entry name" value="tRNA-synt_1_2"/>
    <property type="match status" value="1"/>
</dbReference>
<dbReference type="Proteomes" id="UP000011519">
    <property type="component" value="Unassembled WGS sequence"/>
</dbReference>
<accession>L9ZQD6</accession>
<dbReference type="GO" id="GO:0006429">
    <property type="term" value="P:leucyl-tRNA aminoacylation"/>
    <property type="evidence" value="ECO:0007669"/>
    <property type="project" value="InterPro"/>
</dbReference>
<evidence type="ECO:0000256" key="1">
    <source>
        <dbReference type="ARBA" id="ARBA00005594"/>
    </source>
</evidence>
<evidence type="ECO:0000313" key="15">
    <source>
        <dbReference type="EMBL" id="ELY87777.1"/>
    </source>
</evidence>
<dbReference type="Pfam" id="PF00133">
    <property type="entry name" value="tRNA-synt_1"/>
    <property type="match status" value="1"/>
</dbReference>
<comment type="caution">
    <text evidence="15">The sequence shown here is derived from an EMBL/GenBank/DDBJ whole genome shotgun (WGS) entry which is preliminary data.</text>
</comment>
<dbReference type="PROSITE" id="PS00178">
    <property type="entry name" value="AA_TRNA_LIGASE_I"/>
    <property type="match status" value="1"/>
</dbReference>
<keyword evidence="4 10" id="KW-0547">Nucleotide-binding</keyword>
<dbReference type="SUPFAM" id="SSF47323">
    <property type="entry name" value="Anticodon-binding domain of a subclass of class I aminoacyl-tRNA synthetases"/>
    <property type="match status" value="1"/>
</dbReference>
<evidence type="ECO:0000256" key="9">
    <source>
        <dbReference type="ARBA" id="ARBA00047469"/>
    </source>
</evidence>
<evidence type="ECO:0000256" key="7">
    <source>
        <dbReference type="ARBA" id="ARBA00023146"/>
    </source>
</evidence>
<evidence type="ECO:0000256" key="11">
    <source>
        <dbReference type="SAM" id="MobiDB-lite"/>
    </source>
</evidence>
<dbReference type="FunFam" id="3.40.50.620:FF:000060">
    <property type="entry name" value="Leucine--tRNA ligase"/>
    <property type="match status" value="1"/>
</dbReference>
<feature type="region of interest" description="Disordered" evidence="11">
    <location>
        <begin position="174"/>
        <end position="201"/>
    </location>
</feature>
<dbReference type="GO" id="GO:0004823">
    <property type="term" value="F:leucine-tRNA ligase activity"/>
    <property type="evidence" value="ECO:0007669"/>
    <property type="project" value="UniProtKB-EC"/>
</dbReference>
<comment type="similarity">
    <text evidence="1 10">Belongs to the class-I aminoacyl-tRNA synthetase family.</text>
</comment>
<dbReference type="PANTHER" id="PTHR43740">
    <property type="entry name" value="LEUCYL-TRNA SYNTHETASE"/>
    <property type="match status" value="1"/>
</dbReference>
<sequence length="964" mass="106782">MTNQYDHAQVQEFWQYVWERDGVAELPDGAVDPTYVLGMFPYTSGTLHMGHVRNYAITDAYARYRRLRGDDVLHPMGWDAFGLPAENAAYERASDPESWTRACIRRMREELETLGFGYDWSREITTCDPSYYRWNQWLFKRFHEAGLVEFTGATVNWCPDCETVLADAQVVLEEPGSERDSAVGDGTDDGTAAGGDGDDGTHDHTTARVCWRCATPVEQRELDQWFFTITDYADELVDGLDDLEQWPEGVREIQRNWIGRQEGARLTFDVSTAADESETAVDVFSTRPETVFGATFVAISPEHDLASELASADEDVATFVDQARTSAPDTGHAARDDFSTAGIETDATAENPLTGEEVPVYVAEYVLADVGTGAVMGVPGHNERDSEFAQAHDLPIETVVAPDGDGTTKSSDVAFTDAPITAEGTLVLESTSHSEYDGQPSEDVRDHLVDDHEAIDPDVTYRLRDWLISRQRYWGTPIPVVHCEDCGHVLVPDEELPVELPEFVQTTGNPLDAAEEWKQTSCPDCGGPAERETDTMDTFVDSSWYFLRFLSPDLADAPFDTELANEWLPIDVYVGGDEHAILHLLYIRFVTRALADLGFLDRREPVERLVSQGTVLYEGEKMSSSSGNVVTPDEYGAETTRLFVLSAAHPEQDFEWTANDVRGAYDLQQTLYSMATAFVDEGETRVERAGHDEFIDREIDRTIVAARTEFERFRFHRVVTEVQELAGLLRQYRGYDRIHGEVYRRGLLTIAALISPLAPHLGEELWNKLRGDGLVVEADWPVLESDPATIESEYQRERQLVETTRADVRDILDVASIDDPAQIDLVVAEPWKYEVATRLTTSTGEADGDSVAEAGDSVGDSALDIDALAEEVDVETDVLAEFVADQQRTDGQHSASQGLTATREQTLLEQAAWLLADEFGVTVSVRSATAVDAEDDTADAAAGDVPDADVASRARPGKPAISIQ</sequence>
<dbReference type="Gene3D" id="1.10.730.10">
    <property type="entry name" value="Isoleucyl-tRNA Synthetase, Domain 1"/>
    <property type="match status" value="2"/>
</dbReference>
<dbReference type="InterPro" id="IPR013155">
    <property type="entry name" value="M/V/L/I-tRNA-synth_anticd-bd"/>
</dbReference>
<comment type="catalytic activity">
    <reaction evidence="9">
        <text>tRNA(Leu) + L-leucine + ATP = L-leucyl-tRNA(Leu) + AMP + diphosphate</text>
        <dbReference type="Rhea" id="RHEA:11688"/>
        <dbReference type="Rhea" id="RHEA-COMP:9613"/>
        <dbReference type="Rhea" id="RHEA-COMP:9622"/>
        <dbReference type="ChEBI" id="CHEBI:30616"/>
        <dbReference type="ChEBI" id="CHEBI:33019"/>
        <dbReference type="ChEBI" id="CHEBI:57427"/>
        <dbReference type="ChEBI" id="CHEBI:78442"/>
        <dbReference type="ChEBI" id="CHEBI:78494"/>
        <dbReference type="ChEBI" id="CHEBI:456215"/>
        <dbReference type="EC" id="6.1.1.4"/>
    </reaction>
</comment>
<feature type="compositionally biased region" description="Low complexity" evidence="11">
    <location>
        <begin position="939"/>
        <end position="951"/>
    </location>
</feature>
<dbReference type="CDD" id="cd07958">
    <property type="entry name" value="Anticodon_Ia_Leu_BEm"/>
    <property type="match status" value="1"/>
</dbReference>
<protein>
    <recommendedName>
        <fullName evidence="2">leucine--tRNA ligase</fullName>
        <ecNumber evidence="2">6.1.1.4</ecNumber>
    </recommendedName>
    <alternativeName>
        <fullName evidence="8">Leucyl-tRNA synthetase</fullName>
    </alternativeName>
</protein>
<dbReference type="EMBL" id="AOIM01000041">
    <property type="protein sequence ID" value="ELY87777.1"/>
    <property type="molecule type" value="Genomic_DNA"/>
</dbReference>
<evidence type="ECO:0000256" key="5">
    <source>
        <dbReference type="ARBA" id="ARBA00022840"/>
    </source>
</evidence>
<feature type="domain" description="Aminoacyl-tRNA synthetase class Ia" evidence="12">
    <location>
        <begin position="463"/>
        <end position="655"/>
    </location>
</feature>
<feature type="domain" description="Methionyl/Valyl/Leucyl/Isoleucyl-tRNA synthetase anticodon-binding" evidence="13">
    <location>
        <begin position="693"/>
        <end position="818"/>
    </location>
</feature>
<dbReference type="RefSeq" id="WP_006654693.1">
    <property type="nucleotide sequence ID" value="NZ_AOIM01000041.1"/>
</dbReference>
<dbReference type="SUPFAM" id="SSF50677">
    <property type="entry name" value="ValRS/IleRS/LeuRS editing domain"/>
    <property type="match status" value="1"/>
</dbReference>
<dbReference type="EC" id="6.1.1.4" evidence="2"/>
<feature type="region of interest" description="Disordered" evidence="11">
    <location>
        <begin position="935"/>
        <end position="964"/>
    </location>
</feature>
<dbReference type="SUPFAM" id="SSF52374">
    <property type="entry name" value="Nucleotidylyl transferase"/>
    <property type="match status" value="1"/>
</dbReference>
<evidence type="ECO:0000256" key="4">
    <source>
        <dbReference type="ARBA" id="ARBA00022741"/>
    </source>
</evidence>
<dbReference type="HAMAP" id="MF_00049_B">
    <property type="entry name" value="Leu_tRNA_synth_B"/>
    <property type="match status" value="1"/>
</dbReference>
<dbReference type="AlphaFoldDB" id="L9ZQD6"/>
<dbReference type="InterPro" id="IPR002302">
    <property type="entry name" value="Leu-tRNA-ligase"/>
</dbReference>
<dbReference type="OrthoDB" id="23906at2157"/>
<name>L9ZQD6_9EURY</name>
<evidence type="ECO:0000256" key="2">
    <source>
        <dbReference type="ARBA" id="ARBA00013164"/>
    </source>
</evidence>
<dbReference type="GO" id="GO:0002161">
    <property type="term" value="F:aminoacyl-tRNA deacylase activity"/>
    <property type="evidence" value="ECO:0007669"/>
    <property type="project" value="InterPro"/>
</dbReference>
<dbReference type="PRINTS" id="PR00985">
    <property type="entry name" value="TRNASYNTHLEU"/>
</dbReference>
<gene>
    <name evidence="15" type="primary">leuS</name>
    <name evidence="15" type="ORF">C483_17808</name>
</gene>
<dbReference type="InterPro" id="IPR009080">
    <property type="entry name" value="tRNAsynth_Ia_anticodon-bd"/>
</dbReference>
<dbReference type="Gene3D" id="3.40.50.620">
    <property type="entry name" value="HUPs"/>
    <property type="match status" value="3"/>
</dbReference>
<dbReference type="PATRIC" id="fig|1227493.4.peg.3579"/>
<evidence type="ECO:0000256" key="6">
    <source>
        <dbReference type="ARBA" id="ARBA00022917"/>
    </source>
</evidence>
<organism evidence="15 16">
    <name type="scientific">Natrialba hulunbeirensis JCM 10989</name>
    <dbReference type="NCBI Taxonomy" id="1227493"/>
    <lineage>
        <taxon>Archaea</taxon>
        <taxon>Methanobacteriati</taxon>
        <taxon>Methanobacteriota</taxon>
        <taxon>Stenosarchaea group</taxon>
        <taxon>Halobacteria</taxon>
        <taxon>Halobacteriales</taxon>
        <taxon>Natrialbaceae</taxon>
        <taxon>Natrialba</taxon>
    </lineage>
</organism>
<dbReference type="InterPro" id="IPR014729">
    <property type="entry name" value="Rossmann-like_a/b/a_fold"/>
</dbReference>
<dbReference type="Gene3D" id="1.10.10.720">
    <property type="entry name" value="leucyl-tRNA synthetase"/>
    <property type="match status" value="1"/>
</dbReference>
<keyword evidence="5 10" id="KW-0067">ATP-binding</keyword>
<evidence type="ECO:0000259" key="14">
    <source>
        <dbReference type="Pfam" id="PF13603"/>
    </source>
</evidence>
<dbReference type="Pfam" id="PF08264">
    <property type="entry name" value="Anticodon_1"/>
    <property type="match status" value="1"/>
</dbReference>
<dbReference type="CDD" id="cd00812">
    <property type="entry name" value="LeuRS_core"/>
    <property type="match status" value="1"/>
</dbReference>
<evidence type="ECO:0000256" key="3">
    <source>
        <dbReference type="ARBA" id="ARBA00022598"/>
    </source>
</evidence>
<dbReference type="InterPro" id="IPR002300">
    <property type="entry name" value="aa-tRNA-synth_Ia"/>
</dbReference>
<keyword evidence="3 10" id="KW-0436">Ligase</keyword>
<evidence type="ECO:0000256" key="8">
    <source>
        <dbReference type="ARBA" id="ARBA00030520"/>
    </source>
</evidence>
<proteinExistence type="inferred from homology"/>
<dbReference type="InterPro" id="IPR009008">
    <property type="entry name" value="Val/Leu/Ile-tRNA-synth_edit"/>
</dbReference>
<keyword evidence="6 10" id="KW-0648">Protein biosynthesis</keyword>
<evidence type="ECO:0000259" key="12">
    <source>
        <dbReference type="Pfam" id="PF00133"/>
    </source>
</evidence>
<dbReference type="Gene3D" id="3.90.740.10">
    <property type="entry name" value="Valyl/Leucyl/Isoleucyl-tRNA synthetase, editing domain"/>
    <property type="match status" value="1"/>
</dbReference>
<dbReference type="InterPro" id="IPR025709">
    <property type="entry name" value="Leu_tRNA-synth_edit"/>
</dbReference>
<evidence type="ECO:0000256" key="10">
    <source>
        <dbReference type="RuleBase" id="RU363035"/>
    </source>
</evidence>
<dbReference type="GO" id="GO:0005737">
    <property type="term" value="C:cytoplasm"/>
    <property type="evidence" value="ECO:0007669"/>
    <property type="project" value="UniProtKB-ARBA"/>
</dbReference>
<keyword evidence="7 10" id="KW-0030">Aminoacyl-tRNA synthetase</keyword>
<evidence type="ECO:0000313" key="16">
    <source>
        <dbReference type="Proteomes" id="UP000011519"/>
    </source>
</evidence>
<dbReference type="GO" id="GO:0005524">
    <property type="term" value="F:ATP binding"/>
    <property type="evidence" value="ECO:0007669"/>
    <property type="project" value="UniProtKB-KW"/>
</dbReference>
<dbReference type="Gene3D" id="3.30.2320.20">
    <property type="entry name" value="Class I aminoacyl-tRNA synthetases (RS)"/>
    <property type="match status" value="1"/>
</dbReference>
<evidence type="ECO:0000259" key="13">
    <source>
        <dbReference type="Pfam" id="PF08264"/>
    </source>
</evidence>